<organism evidence="1 2">
    <name type="scientific">Setomelanomma holmii</name>
    <dbReference type="NCBI Taxonomy" id="210430"/>
    <lineage>
        <taxon>Eukaryota</taxon>
        <taxon>Fungi</taxon>
        <taxon>Dikarya</taxon>
        <taxon>Ascomycota</taxon>
        <taxon>Pezizomycotina</taxon>
        <taxon>Dothideomycetes</taxon>
        <taxon>Pleosporomycetidae</taxon>
        <taxon>Pleosporales</taxon>
        <taxon>Pleosporineae</taxon>
        <taxon>Phaeosphaeriaceae</taxon>
        <taxon>Setomelanomma</taxon>
    </lineage>
</organism>
<evidence type="ECO:0000313" key="2">
    <source>
        <dbReference type="Proteomes" id="UP000799777"/>
    </source>
</evidence>
<name>A0A9P4LGY5_9PLEO</name>
<keyword evidence="2" id="KW-1185">Reference proteome</keyword>
<dbReference type="OrthoDB" id="1577640at2759"/>
<reference evidence="1" key="1">
    <citation type="journal article" date="2020" name="Stud. Mycol.">
        <title>101 Dothideomycetes genomes: a test case for predicting lifestyles and emergence of pathogens.</title>
        <authorList>
            <person name="Haridas S."/>
            <person name="Albert R."/>
            <person name="Binder M."/>
            <person name="Bloem J."/>
            <person name="Labutti K."/>
            <person name="Salamov A."/>
            <person name="Andreopoulos B."/>
            <person name="Baker S."/>
            <person name="Barry K."/>
            <person name="Bills G."/>
            <person name="Bluhm B."/>
            <person name="Cannon C."/>
            <person name="Castanera R."/>
            <person name="Culley D."/>
            <person name="Daum C."/>
            <person name="Ezra D."/>
            <person name="Gonzalez J."/>
            <person name="Henrissat B."/>
            <person name="Kuo A."/>
            <person name="Liang C."/>
            <person name="Lipzen A."/>
            <person name="Lutzoni F."/>
            <person name="Magnuson J."/>
            <person name="Mondo S."/>
            <person name="Nolan M."/>
            <person name="Ohm R."/>
            <person name="Pangilinan J."/>
            <person name="Park H.-J."/>
            <person name="Ramirez L."/>
            <person name="Alfaro M."/>
            <person name="Sun H."/>
            <person name="Tritt A."/>
            <person name="Yoshinaga Y."/>
            <person name="Zwiers L.-H."/>
            <person name="Turgeon B."/>
            <person name="Goodwin S."/>
            <person name="Spatafora J."/>
            <person name="Crous P."/>
            <person name="Grigoriev I."/>
        </authorList>
    </citation>
    <scope>NUCLEOTIDE SEQUENCE</scope>
    <source>
        <strain evidence="1">CBS 110217</strain>
    </source>
</reference>
<accession>A0A9P4LGY5</accession>
<proteinExistence type="predicted"/>
<dbReference type="EMBL" id="ML978312">
    <property type="protein sequence ID" value="KAF2024047.1"/>
    <property type="molecule type" value="Genomic_DNA"/>
</dbReference>
<sequence>MLALTGDSQNAQLTTVADYFTQVWPSYPDQLLKELHSLIFGPNERIPSDEEGISLLKIRYGHGKTAVVVSGSKEFVINVGQQLAWLGAVCTTALPGLSVCKTSGTCNYNDVSFNFAYGVFNFVATGTKPCWHRLIGSMAIVAGLPIPVRMGGERGLQIPVNIMAELGKVLVVDDFGSGVIFKGDVFDILPAERIGKSVMWHLVDSAANPLNYETPQPGRLGLDEFQLEDIQKTVAFLGWTPDVQNIVGTPNSKYADIEVSISDQPPRKIASWTSATGMLGLPKVGSVTAVITIAPRHYSQEVQKMENYDEILRDLRSRFVVLYDIQAQRGWLLVAERVMLGIILHRYESRNSVVPTDHWLKDEPYDIRDTMRKQAKTTLWKDVDVATGDEKDVYVAAEVKIIRTLLLKRSLESINHWRQRKDGLGSGATLLAGFDYRTFVETPANADTHECRLQSSCGTWPKDVYRRLGAIVMFGSNFQELLAPRLTIGLCPRYHTMPSGKGYLAAEASLIQEIVEAKKLSLRAAKYESNCPFVAKSEDHCFCYNIFAIEDYCPGPMDEHLKSLTNDKGAVIIGERKGKTLTRERDTQELGLDDASVASPISRAEPQFMSRLLGPPKTRVGRP</sequence>
<dbReference type="AlphaFoldDB" id="A0A9P4LGY5"/>
<dbReference type="Proteomes" id="UP000799777">
    <property type="component" value="Unassembled WGS sequence"/>
</dbReference>
<protein>
    <submittedName>
        <fullName evidence="1">Uncharacterized protein</fullName>
    </submittedName>
</protein>
<evidence type="ECO:0000313" key="1">
    <source>
        <dbReference type="EMBL" id="KAF2024047.1"/>
    </source>
</evidence>
<comment type="caution">
    <text evidence="1">The sequence shown here is derived from an EMBL/GenBank/DDBJ whole genome shotgun (WGS) entry which is preliminary data.</text>
</comment>
<gene>
    <name evidence="1" type="ORF">EK21DRAFT_118197</name>
</gene>